<dbReference type="AlphaFoldDB" id="A0A382IZV3"/>
<protein>
    <submittedName>
        <fullName evidence="1">Uncharacterized protein</fullName>
    </submittedName>
</protein>
<organism evidence="1">
    <name type="scientific">marine metagenome</name>
    <dbReference type="NCBI Taxonomy" id="408172"/>
    <lineage>
        <taxon>unclassified sequences</taxon>
        <taxon>metagenomes</taxon>
        <taxon>ecological metagenomes</taxon>
    </lineage>
</organism>
<sequence length="164" mass="19203">MVTKNEILRTAYYYRLTRPSKMENQLAFRDLSFNVAYTSSMELHRVMWVAHTSLVARRMVIVIKPSVIIDQKFPNKLFEILDAPGRSDNWGIIKGDHDKYFALNPKFSYVYKSSNIDDIVKCCKANELEVITDDRLIYDPAMNDLNYKEYRIKDFVHSGTSTPY</sequence>
<proteinExistence type="predicted"/>
<dbReference type="EMBL" id="UINC01070830">
    <property type="protein sequence ID" value="SVC05280.1"/>
    <property type="molecule type" value="Genomic_DNA"/>
</dbReference>
<feature type="non-terminal residue" evidence="1">
    <location>
        <position position="164"/>
    </location>
</feature>
<reference evidence="1" key="1">
    <citation type="submission" date="2018-05" db="EMBL/GenBank/DDBJ databases">
        <authorList>
            <person name="Lanie J.A."/>
            <person name="Ng W.-L."/>
            <person name="Kazmierczak K.M."/>
            <person name="Andrzejewski T.M."/>
            <person name="Davidsen T.M."/>
            <person name="Wayne K.J."/>
            <person name="Tettelin H."/>
            <person name="Glass J.I."/>
            <person name="Rusch D."/>
            <person name="Podicherti R."/>
            <person name="Tsui H.-C.T."/>
            <person name="Winkler M.E."/>
        </authorList>
    </citation>
    <scope>NUCLEOTIDE SEQUENCE</scope>
</reference>
<accession>A0A382IZV3</accession>
<gene>
    <name evidence="1" type="ORF">METZ01_LOCUS258134</name>
</gene>
<name>A0A382IZV3_9ZZZZ</name>
<evidence type="ECO:0000313" key="1">
    <source>
        <dbReference type="EMBL" id="SVC05280.1"/>
    </source>
</evidence>